<dbReference type="GO" id="GO:0006508">
    <property type="term" value="P:proteolysis"/>
    <property type="evidence" value="ECO:0007669"/>
    <property type="project" value="UniProtKB-KW"/>
</dbReference>
<dbReference type="GO" id="GO:0016926">
    <property type="term" value="P:protein desumoylation"/>
    <property type="evidence" value="ECO:0007669"/>
    <property type="project" value="UniProtKB-ARBA"/>
</dbReference>
<dbReference type="VEuPathDB" id="AmoebaDB:EHI5A_029100"/>
<protein>
    <submittedName>
        <fullName evidence="6">Ulp1 protease family c-terminal catalytic domain co</fullName>
    </submittedName>
</protein>
<dbReference type="Proteomes" id="UP000078387">
    <property type="component" value="Unassembled WGS sequence"/>
</dbReference>
<comment type="caution">
    <text evidence="6">The sequence shown here is derived from an EMBL/GenBank/DDBJ whole genome shotgun (WGS) entry which is preliminary data.</text>
</comment>
<dbReference type="InterPro" id="IPR038765">
    <property type="entry name" value="Papain-like_cys_pep_sf"/>
</dbReference>
<accession>A0A5K1V531</accession>
<evidence type="ECO:0000256" key="4">
    <source>
        <dbReference type="ARBA" id="ARBA00022807"/>
    </source>
</evidence>
<dbReference type="PANTHER" id="PTHR46915">
    <property type="entry name" value="UBIQUITIN-LIKE PROTEASE 4-RELATED"/>
    <property type="match status" value="1"/>
</dbReference>
<dbReference type="OMA" id="VFLIHLN"/>
<dbReference type="SUPFAM" id="SSF54001">
    <property type="entry name" value="Cysteine proteinases"/>
    <property type="match status" value="1"/>
</dbReference>
<dbReference type="InterPro" id="IPR003653">
    <property type="entry name" value="Peptidase_C48_C"/>
</dbReference>
<sequence length="538" mass="63930">MNKPFPITPNTVPKRSIKHKTVSVKTNVCLGFKENLLIEATHLSLQANKIKIDIKGRKPFKFEKRELKSVAYQNLLEPDNFIILELQFTETFVFLINLNPPLTLKQILDVIQAKQPFVGNINIKKKSFKDQIRIWSNVGCYIKKCVESKKINEMKQKEKDIENTLQPSDNTNLISSQQEIENLESIKGKNKINDAWTKIFEEQDIHTVQRQERNNDFQPIAKRKNLKDEKKEIEEEIDLEKDDEIEPIKKKKEQAAIDLEKDDFIEKEKPIILEDDGNSIKDTEVYFYESDGKDYTLEMNDLDVLNSLEMINDGIIDFYMKYIEDKEMDQTYKGKMLFMSPFFLNKLQSYFSLQEYQLEHHNIKKEELLEKWKQFQSWLKGKNIFEYNYIFLPFHQNSHFSLIIICFDKTSGFSDLNEVDTKQSLVEAPCYILIDSLHSEFMEDRLKTEMNLFIEEEYFKNYKECIDASEIMKEYKINTVKQKNWVDCGCYMLYYIRKIASQPKRTLKEYQNVFNEKEAEEERKRISQIISGLNKKQI</sequence>
<dbReference type="Gene3D" id="1.10.418.20">
    <property type="match status" value="1"/>
</dbReference>
<dbReference type="Gene3D" id="3.30.310.130">
    <property type="entry name" value="Ubiquitin-related"/>
    <property type="match status" value="1"/>
</dbReference>
<dbReference type="GO" id="GO:0008234">
    <property type="term" value="F:cysteine-type peptidase activity"/>
    <property type="evidence" value="ECO:0007669"/>
    <property type="project" value="UniProtKB-KW"/>
</dbReference>
<evidence type="ECO:0000313" key="6">
    <source>
        <dbReference type="EMBL" id="GAT96176.1"/>
    </source>
</evidence>
<dbReference type="PROSITE" id="PS50600">
    <property type="entry name" value="ULP_PROTEASE"/>
    <property type="match status" value="1"/>
</dbReference>
<evidence type="ECO:0000256" key="1">
    <source>
        <dbReference type="ARBA" id="ARBA00005234"/>
    </source>
</evidence>
<keyword evidence="2 6" id="KW-0645">Protease</keyword>
<evidence type="ECO:0000313" key="7">
    <source>
        <dbReference type="Proteomes" id="UP000078387"/>
    </source>
</evidence>
<dbReference type="Pfam" id="PF02902">
    <property type="entry name" value="Peptidase_C48"/>
    <property type="match status" value="1"/>
</dbReference>
<keyword evidence="3" id="KW-0378">Hydrolase</keyword>
<dbReference type="VEuPathDB" id="AmoebaDB:EHI_097940"/>
<evidence type="ECO:0000256" key="2">
    <source>
        <dbReference type="ARBA" id="ARBA00022670"/>
    </source>
</evidence>
<proteinExistence type="inferred from homology"/>
<keyword evidence="4" id="KW-0788">Thiol protease</keyword>
<dbReference type="VEuPathDB" id="AmoebaDB:KM1_030660"/>
<dbReference type="EMBL" id="BDEQ01000001">
    <property type="protein sequence ID" value="GAT96176.1"/>
    <property type="molecule type" value="Genomic_DNA"/>
</dbReference>
<gene>
    <name evidence="6" type="ORF">CL6EHI_097940</name>
</gene>
<reference evidence="6 7" key="1">
    <citation type="submission" date="2016-05" db="EMBL/GenBank/DDBJ databases">
        <title>First whole genome sequencing of Entamoeba histolytica HM1:IMSS-clone-6.</title>
        <authorList>
            <person name="Mukherjee Avik.K."/>
            <person name="Izumyama S."/>
            <person name="Nakada-Tsukui K."/>
            <person name="Nozaki T."/>
        </authorList>
    </citation>
    <scope>NUCLEOTIDE SEQUENCE [LARGE SCALE GENOMIC DNA]</scope>
    <source>
        <strain evidence="6 7">HM1:IMSS clone 6</strain>
    </source>
</reference>
<comment type="similarity">
    <text evidence="1">Belongs to the peptidase C48 family.</text>
</comment>
<name>A0A5K1V531_ENTHI</name>
<dbReference type="VEuPathDB" id="AmoebaDB:EHI7A_013430"/>
<dbReference type="AlphaFoldDB" id="A0A5K1V531"/>
<evidence type="ECO:0000256" key="3">
    <source>
        <dbReference type="ARBA" id="ARBA00022801"/>
    </source>
</evidence>
<organism evidence="6 7">
    <name type="scientific">Entamoeba histolytica</name>
    <dbReference type="NCBI Taxonomy" id="5759"/>
    <lineage>
        <taxon>Eukaryota</taxon>
        <taxon>Amoebozoa</taxon>
        <taxon>Evosea</taxon>
        <taxon>Archamoebae</taxon>
        <taxon>Mastigamoebida</taxon>
        <taxon>Entamoebidae</taxon>
        <taxon>Entamoeba</taxon>
    </lineage>
</organism>
<feature type="domain" description="Ubiquitin-like protease family profile" evidence="5">
    <location>
        <begin position="295"/>
        <end position="499"/>
    </location>
</feature>
<dbReference type="PANTHER" id="PTHR46915:SF2">
    <property type="entry name" value="UBIQUITIN-LIKE PROTEASE 4"/>
    <property type="match status" value="1"/>
</dbReference>
<evidence type="ECO:0000259" key="5">
    <source>
        <dbReference type="PROSITE" id="PS50600"/>
    </source>
</evidence>